<comment type="caution">
    <text evidence="2">The sequence shown here is derived from an EMBL/GenBank/DDBJ whole genome shotgun (WGS) entry which is preliminary data.</text>
</comment>
<accession>A0A2K0VWY6</accession>
<dbReference type="STRING" id="42673.A0A2K0VWY6"/>
<dbReference type="InterPro" id="IPR010730">
    <property type="entry name" value="HET"/>
</dbReference>
<keyword evidence="3" id="KW-1185">Reference proteome</keyword>
<reference evidence="2 3" key="1">
    <citation type="submission" date="2017-06" db="EMBL/GenBank/DDBJ databases">
        <title>Genome of Fusarium nygamai isolate CS10214.</title>
        <authorList>
            <person name="Gardiner D.M."/>
            <person name="Obanor F."/>
            <person name="Kazan K."/>
        </authorList>
    </citation>
    <scope>NUCLEOTIDE SEQUENCE [LARGE SCALE GENOMIC DNA]</scope>
    <source>
        <strain evidence="2 3">CS10214</strain>
    </source>
</reference>
<organism evidence="2 3">
    <name type="scientific">Gibberella nygamai</name>
    <name type="common">Bean root rot disease fungus</name>
    <name type="synonym">Fusarium nygamai</name>
    <dbReference type="NCBI Taxonomy" id="42673"/>
    <lineage>
        <taxon>Eukaryota</taxon>
        <taxon>Fungi</taxon>
        <taxon>Dikarya</taxon>
        <taxon>Ascomycota</taxon>
        <taxon>Pezizomycotina</taxon>
        <taxon>Sordariomycetes</taxon>
        <taxon>Hypocreomycetidae</taxon>
        <taxon>Hypocreales</taxon>
        <taxon>Nectriaceae</taxon>
        <taxon>Fusarium</taxon>
        <taxon>Fusarium fujikuroi species complex</taxon>
    </lineage>
</organism>
<dbReference type="PANTHER" id="PTHR24148:SF73">
    <property type="entry name" value="HET DOMAIN PROTEIN (AFU_ORTHOLOGUE AFUA_8G01020)"/>
    <property type="match status" value="1"/>
</dbReference>
<dbReference type="PANTHER" id="PTHR24148">
    <property type="entry name" value="ANKYRIN REPEAT DOMAIN-CONTAINING PROTEIN 39 HOMOLOG-RELATED"/>
    <property type="match status" value="1"/>
</dbReference>
<dbReference type="EMBL" id="MTQA01000202">
    <property type="protein sequence ID" value="PNP74538.1"/>
    <property type="molecule type" value="Genomic_DNA"/>
</dbReference>
<dbReference type="Pfam" id="PF26639">
    <property type="entry name" value="Het-6_barrel"/>
    <property type="match status" value="1"/>
</dbReference>
<gene>
    <name evidence="2" type="ORF">FNYG_12161</name>
</gene>
<dbReference type="Pfam" id="PF06985">
    <property type="entry name" value="HET"/>
    <property type="match status" value="1"/>
</dbReference>
<sequence>MALDYSKFPVKAGELRLVSLDKWAADITEAEWKLRVVSLDSLPRYHALSYRWGAPIDEGPFKSYTNELVASIKVGDGELKVARNLLDFLIQVKEDEKLKDKEFWIDAICINQGDRSERSYQVSNMMAEIYRRADSVIAWLGNSDTHTERAFEHIAKVADRNNLRLLGIPTGQTGSEHSDGDKAGWEAIGKIFDRTYWNRSWIIQELVLPEHVTLRCGVYSTDWDVFVKASHNISTSHLKQFYDNRSIEGAPSAATSTKASRNYGVPAILEATKSSMAKEHWTNVLLYTLIRSRHCEATDLGDKAYALLGLIQGPQGIKKLPTLLCPPTEGSDCSPGKTYLDVAIQLLEDCEDLLLLSCAEGFRYEKLNGADLPSWVPDWSVKYPLGLRVTGYKRYQADSFFFSPNINLSREEKIAIWPATFDKSELTLTIRGIQVDNISFVAESKRDVLNGKPFPKLLDMLLRLPEKYEVTGEGRMEALWRTVTKNTYGEARRPPPEGSSMGPSFAKWIGERMQSALVPPEDENYWTNLKEAFNKFWPHDAEWLAATKGCESVSSIEFGSQFAYGEYLRPFVTEKGYIGLGSQNLQEGDAVWVVPRSRVPLIFRRLSEFGPQNDYHCQLIGGTYLHGFMDGSWRGKKATKDDTQAIIIH</sequence>
<evidence type="ECO:0000259" key="1">
    <source>
        <dbReference type="Pfam" id="PF06985"/>
    </source>
</evidence>
<dbReference type="InterPro" id="IPR052895">
    <property type="entry name" value="HetReg/Transcr_Mod"/>
</dbReference>
<dbReference type="Proteomes" id="UP000236664">
    <property type="component" value="Unassembled WGS sequence"/>
</dbReference>
<proteinExistence type="predicted"/>
<evidence type="ECO:0000313" key="2">
    <source>
        <dbReference type="EMBL" id="PNP74538.1"/>
    </source>
</evidence>
<name>A0A2K0VWY6_GIBNY</name>
<dbReference type="OrthoDB" id="3548654at2759"/>
<dbReference type="AlphaFoldDB" id="A0A2K0VWY6"/>
<protein>
    <recommendedName>
        <fullName evidence="1">Heterokaryon incompatibility domain-containing protein</fullName>
    </recommendedName>
</protein>
<feature type="domain" description="Heterokaryon incompatibility" evidence="1">
    <location>
        <begin position="45"/>
        <end position="205"/>
    </location>
</feature>
<evidence type="ECO:0000313" key="3">
    <source>
        <dbReference type="Proteomes" id="UP000236664"/>
    </source>
</evidence>